<dbReference type="EMBL" id="PSNW01000004">
    <property type="protein sequence ID" value="PPE74099.1"/>
    <property type="molecule type" value="Genomic_DNA"/>
</dbReference>
<organism evidence="3 4">
    <name type="scientific">Solimonas fluminis</name>
    <dbReference type="NCBI Taxonomy" id="2086571"/>
    <lineage>
        <taxon>Bacteria</taxon>
        <taxon>Pseudomonadati</taxon>
        <taxon>Pseudomonadota</taxon>
        <taxon>Gammaproteobacteria</taxon>
        <taxon>Nevskiales</taxon>
        <taxon>Nevskiaceae</taxon>
        <taxon>Solimonas</taxon>
    </lineage>
</organism>
<comment type="caution">
    <text evidence="3">The sequence shown here is derived from an EMBL/GenBank/DDBJ whole genome shotgun (WGS) entry which is preliminary data.</text>
</comment>
<dbReference type="AlphaFoldDB" id="A0A2S5TGK3"/>
<dbReference type="Proteomes" id="UP000238220">
    <property type="component" value="Unassembled WGS sequence"/>
</dbReference>
<reference evidence="3 4" key="1">
    <citation type="submission" date="2018-02" db="EMBL/GenBank/DDBJ databases">
        <title>Genome sequencing of Solimonas sp. HR-BB.</title>
        <authorList>
            <person name="Lee Y."/>
            <person name="Jeon C.O."/>
        </authorList>
    </citation>
    <scope>NUCLEOTIDE SEQUENCE [LARGE SCALE GENOMIC DNA]</scope>
    <source>
        <strain evidence="3 4">HR-BB</strain>
    </source>
</reference>
<dbReference type="InterPro" id="IPR011856">
    <property type="entry name" value="tRNA_endonuc-like_dom_sf"/>
</dbReference>
<comment type="similarity">
    <text evidence="1 2">Belongs to the UPF0102 family.</text>
</comment>
<dbReference type="Pfam" id="PF02021">
    <property type="entry name" value="UPF0102"/>
    <property type="match status" value="1"/>
</dbReference>
<dbReference type="PANTHER" id="PTHR34039:SF1">
    <property type="entry name" value="UPF0102 PROTEIN YRAN"/>
    <property type="match status" value="1"/>
</dbReference>
<sequence>MNGGEAEDRALRLLQSRGLKLLQRNYRCRGGELDLVMRDGDTLAVIEVRSRSNPGFGSAAESVDARKQQRIVLATQMYLASHPEHGHRPVRFDVVAFDGAGRPDWITAAFDAV</sequence>
<dbReference type="Gene3D" id="3.40.1350.10">
    <property type="match status" value="1"/>
</dbReference>
<dbReference type="PANTHER" id="PTHR34039">
    <property type="entry name" value="UPF0102 PROTEIN YRAN"/>
    <property type="match status" value="1"/>
</dbReference>
<dbReference type="OrthoDB" id="9794876at2"/>
<dbReference type="SUPFAM" id="SSF52980">
    <property type="entry name" value="Restriction endonuclease-like"/>
    <property type="match status" value="1"/>
</dbReference>
<dbReference type="GO" id="GO:0003676">
    <property type="term" value="F:nucleic acid binding"/>
    <property type="evidence" value="ECO:0007669"/>
    <property type="project" value="InterPro"/>
</dbReference>
<name>A0A2S5TGK3_9GAMM</name>
<dbReference type="RefSeq" id="WP_104229987.1">
    <property type="nucleotide sequence ID" value="NZ_PSNW01000004.1"/>
</dbReference>
<proteinExistence type="inferred from homology"/>
<dbReference type="HAMAP" id="MF_00048">
    <property type="entry name" value="UPF0102"/>
    <property type="match status" value="1"/>
</dbReference>
<dbReference type="CDD" id="cd20736">
    <property type="entry name" value="PoNe_Nuclease"/>
    <property type="match status" value="1"/>
</dbReference>
<evidence type="ECO:0000313" key="3">
    <source>
        <dbReference type="EMBL" id="PPE74099.1"/>
    </source>
</evidence>
<accession>A0A2S5TGK3</accession>
<dbReference type="NCBIfam" id="NF009150">
    <property type="entry name" value="PRK12497.1-3"/>
    <property type="match status" value="1"/>
</dbReference>
<gene>
    <name evidence="3" type="ORF">C3942_08645</name>
</gene>
<dbReference type="InterPro" id="IPR003509">
    <property type="entry name" value="UPF0102_YraN-like"/>
</dbReference>
<keyword evidence="4" id="KW-1185">Reference proteome</keyword>
<protein>
    <recommendedName>
        <fullName evidence="2">UPF0102 protein C3942_08645</fullName>
    </recommendedName>
</protein>
<evidence type="ECO:0000256" key="1">
    <source>
        <dbReference type="ARBA" id="ARBA00006738"/>
    </source>
</evidence>
<dbReference type="InterPro" id="IPR011335">
    <property type="entry name" value="Restrct_endonuc-II-like"/>
</dbReference>
<dbReference type="NCBIfam" id="TIGR00252">
    <property type="entry name" value="YraN family protein"/>
    <property type="match status" value="1"/>
</dbReference>
<evidence type="ECO:0000256" key="2">
    <source>
        <dbReference type="HAMAP-Rule" id="MF_00048"/>
    </source>
</evidence>
<evidence type="ECO:0000313" key="4">
    <source>
        <dbReference type="Proteomes" id="UP000238220"/>
    </source>
</evidence>